<dbReference type="EMBL" id="FMZE01000006">
    <property type="protein sequence ID" value="SDD21346.1"/>
    <property type="molecule type" value="Genomic_DNA"/>
</dbReference>
<dbReference type="STRING" id="530584.SAMN05421630_106432"/>
<evidence type="ECO:0000313" key="1">
    <source>
        <dbReference type="EMBL" id="SDD21346.1"/>
    </source>
</evidence>
<reference evidence="1 2" key="1">
    <citation type="submission" date="2016-10" db="EMBL/GenBank/DDBJ databases">
        <authorList>
            <person name="de Groot N.N."/>
        </authorList>
    </citation>
    <scope>NUCLEOTIDE SEQUENCE [LARGE SCALE GENOMIC DNA]</scope>
    <source>
        <strain evidence="1 2">CGMCC 4.5506</strain>
    </source>
</reference>
<proteinExistence type="predicted"/>
<dbReference type="OrthoDB" id="4338618at2"/>
<dbReference type="RefSeq" id="WP_091806401.1">
    <property type="nucleotide sequence ID" value="NZ_CP016353.1"/>
</dbReference>
<organism evidence="1 2">
    <name type="scientific">Prauserella marina</name>
    <dbReference type="NCBI Taxonomy" id="530584"/>
    <lineage>
        <taxon>Bacteria</taxon>
        <taxon>Bacillati</taxon>
        <taxon>Actinomycetota</taxon>
        <taxon>Actinomycetes</taxon>
        <taxon>Pseudonocardiales</taxon>
        <taxon>Pseudonocardiaceae</taxon>
        <taxon>Prauserella</taxon>
    </lineage>
</organism>
<keyword evidence="2" id="KW-1185">Reference proteome</keyword>
<gene>
    <name evidence="1" type="ORF">SAMN05421630_106432</name>
</gene>
<sequence>MRPGELRSTISKDLPEERQRFANALRDMYDSIPAVDGRRTSQSKLLKAMEASYASRSSLCRYLQGKNLPTEDFVQKFHKAISELTTGILPLTCEELLSMRQHAEGVDGRRRTARQASAVHKLDEAERRIDELGVGNATPIALPVPRETGDRQGNKFAGRPAPQAATEVIQLAKLGQYEQTVTLLSRLSEHLDTDELALSVAHLRAEQYDDLADTLVQICGREDQRQVIRLSITLREHQLPGDADALLRMII</sequence>
<dbReference type="Proteomes" id="UP000199494">
    <property type="component" value="Unassembled WGS sequence"/>
</dbReference>
<accession>A0A222VIV9</accession>
<dbReference type="AlphaFoldDB" id="A0A222VIV9"/>
<name>A0A222VIV9_9PSEU</name>
<dbReference type="KEGG" id="pmad:BAY61_00100"/>
<protein>
    <submittedName>
        <fullName evidence="1">Uncharacterized protein</fullName>
    </submittedName>
</protein>
<evidence type="ECO:0000313" key="2">
    <source>
        <dbReference type="Proteomes" id="UP000199494"/>
    </source>
</evidence>